<dbReference type="PROSITE" id="PS51459">
    <property type="entry name" value="FIDO"/>
    <property type="match status" value="1"/>
</dbReference>
<feature type="binding site" evidence="3">
    <location>
        <begin position="252"/>
        <end position="253"/>
    </location>
    <ligand>
        <name>ATP</name>
        <dbReference type="ChEBI" id="CHEBI:30616"/>
    </ligand>
</feature>
<evidence type="ECO:0000256" key="2">
    <source>
        <dbReference type="PIRSR" id="PIRSR640198-1"/>
    </source>
</evidence>
<keyword evidence="1" id="KW-0067">ATP-binding</keyword>
<gene>
    <name evidence="5" type="ORF">A2365_03200</name>
</gene>
<dbReference type="EMBL" id="MHMM01000006">
    <property type="protein sequence ID" value="OGZ27453.1"/>
    <property type="molecule type" value="Genomic_DNA"/>
</dbReference>
<reference evidence="5 6" key="1">
    <citation type="journal article" date="2016" name="Nat. Commun.">
        <title>Thousands of microbial genomes shed light on interconnected biogeochemical processes in an aquifer system.</title>
        <authorList>
            <person name="Anantharaman K."/>
            <person name="Brown C.T."/>
            <person name="Hug L.A."/>
            <person name="Sharon I."/>
            <person name="Castelle C.J."/>
            <person name="Probst A.J."/>
            <person name="Thomas B.C."/>
            <person name="Singh A."/>
            <person name="Wilkins M.J."/>
            <person name="Karaoz U."/>
            <person name="Brodie E.L."/>
            <person name="Williams K.H."/>
            <person name="Hubbard S.S."/>
            <person name="Banfield J.F."/>
        </authorList>
    </citation>
    <scope>NUCLEOTIDE SEQUENCE [LARGE SCALE GENOMIC DNA]</scope>
</reference>
<dbReference type="AlphaFoldDB" id="A0A1G2ENT0"/>
<feature type="binding site" evidence="3">
    <location>
        <begin position="214"/>
        <end position="221"/>
    </location>
    <ligand>
        <name>ATP</name>
        <dbReference type="ChEBI" id="CHEBI:30616"/>
    </ligand>
</feature>
<feature type="active site" evidence="2">
    <location>
        <position position="210"/>
    </location>
</feature>
<dbReference type="InterPro" id="IPR036597">
    <property type="entry name" value="Fido-like_dom_sf"/>
</dbReference>
<dbReference type="InterPro" id="IPR040198">
    <property type="entry name" value="Fido_containing"/>
</dbReference>
<feature type="binding site" evidence="1">
    <location>
        <position position="252"/>
    </location>
    <ligand>
        <name>ATP</name>
        <dbReference type="ChEBI" id="CHEBI:30616"/>
    </ligand>
</feature>
<sequence>MNQEFKAGTYKQQLGYKSFSPSLVNKPFEWKDKKINMLSDEAMRLLGELNAYSTLVPDVDYFIKMHIAKEATTSSRIEGTKTAIDDVLKVKEDIDPERRDDWKEVQNYIEAMDHSIKELKNIPLSMRLLKDAHRILLSGVRGEHKTPGETRKSQNWIGGSNLTDAFFIPPHHEEVPELLSDLEKFWHNKNFDIPFLTKATISHYQFETIHPFLDGNGRIGRLLITLQLVDSKILQKPTLYLSDFFEKHKGSYYDSLTLVRNSNNIEQWIKLFLSGIIEIAQKGKETFQAIVALRQNYEKRIMKMGRRAELGQKLLVALFSKPIMNAQEITKTLDISFVAATRLIKQFEEKKILTETTGFSRNRSFELSEYVELFRK</sequence>
<dbReference type="GO" id="GO:0005524">
    <property type="term" value="F:ATP binding"/>
    <property type="evidence" value="ECO:0007669"/>
    <property type="project" value="UniProtKB-KW"/>
</dbReference>
<evidence type="ECO:0000259" key="4">
    <source>
        <dbReference type="PROSITE" id="PS51459"/>
    </source>
</evidence>
<accession>A0A1G2ENT0</accession>
<feature type="binding site" evidence="1">
    <location>
        <position position="210"/>
    </location>
    <ligand>
        <name>ATP</name>
        <dbReference type="ChEBI" id="CHEBI:30616"/>
    </ligand>
</feature>
<organism evidence="5 6">
    <name type="scientific">Candidatus Nealsonbacteria bacterium RIFOXYB1_FULL_40_15</name>
    <dbReference type="NCBI Taxonomy" id="1801677"/>
    <lineage>
        <taxon>Bacteria</taxon>
        <taxon>Candidatus Nealsoniibacteriota</taxon>
    </lineage>
</organism>
<name>A0A1G2ENT0_9BACT</name>
<keyword evidence="1" id="KW-0547">Nucleotide-binding</keyword>
<evidence type="ECO:0000313" key="5">
    <source>
        <dbReference type="EMBL" id="OGZ27453.1"/>
    </source>
</evidence>
<proteinExistence type="predicted"/>
<protein>
    <submittedName>
        <fullName evidence="5">Cell filamentation protein Fic</fullName>
    </submittedName>
</protein>
<dbReference type="STRING" id="1801677.A2365_03200"/>
<dbReference type="PIRSF" id="PIRSF038925">
    <property type="entry name" value="AMP-prot_trans"/>
    <property type="match status" value="1"/>
</dbReference>
<feature type="domain" description="Fido" evidence="4">
    <location>
        <begin position="124"/>
        <end position="274"/>
    </location>
</feature>
<dbReference type="Gene3D" id="1.10.3290.10">
    <property type="entry name" value="Fido-like domain"/>
    <property type="match status" value="1"/>
</dbReference>
<dbReference type="InterPro" id="IPR025758">
    <property type="entry name" value="Fic/DOC_N"/>
</dbReference>
<dbReference type="InterPro" id="IPR026287">
    <property type="entry name" value="SoFic-like"/>
</dbReference>
<dbReference type="Pfam" id="PF13784">
    <property type="entry name" value="Fic_N"/>
    <property type="match status" value="1"/>
</dbReference>
<feature type="binding site" evidence="1">
    <location>
        <position position="78"/>
    </location>
    <ligand>
        <name>ATP</name>
        <dbReference type="ChEBI" id="CHEBI:30616"/>
    </ligand>
</feature>
<feature type="binding site" evidence="1">
    <location>
        <begin position="215"/>
        <end position="221"/>
    </location>
    <ligand>
        <name>ATP</name>
        <dbReference type="ChEBI" id="CHEBI:30616"/>
    </ligand>
</feature>
<evidence type="ECO:0000256" key="3">
    <source>
        <dbReference type="PIRSR" id="PIRSR640198-2"/>
    </source>
</evidence>
<dbReference type="Pfam" id="PF02661">
    <property type="entry name" value="Fic"/>
    <property type="match status" value="1"/>
</dbReference>
<feature type="binding site" evidence="3">
    <location>
        <position position="261"/>
    </location>
    <ligand>
        <name>ATP</name>
        <dbReference type="ChEBI" id="CHEBI:30616"/>
    </ligand>
</feature>
<evidence type="ECO:0000256" key="1">
    <source>
        <dbReference type="PIRSR" id="PIRSR038925-1"/>
    </source>
</evidence>
<comment type="caution">
    <text evidence="5">The sequence shown here is derived from an EMBL/GenBank/DDBJ whole genome shotgun (WGS) entry which is preliminary data.</text>
</comment>
<dbReference type="SUPFAM" id="SSF140931">
    <property type="entry name" value="Fic-like"/>
    <property type="match status" value="1"/>
</dbReference>
<evidence type="ECO:0000313" key="6">
    <source>
        <dbReference type="Proteomes" id="UP000177740"/>
    </source>
</evidence>
<dbReference type="Proteomes" id="UP000177740">
    <property type="component" value="Unassembled WGS sequence"/>
</dbReference>
<dbReference type="InterPro" id="IPR003812">
    <property type="entry name" value="Fido"/>
</dbReference>
<dbReference type="PANTHER" id="PTHR13504">
    <property type="entry name" value="FIDO DOMAIN-CONTAINING PROTEIN DDB_G0283145"/>
    <property type="match status" value="1"/>
</dbReference>
<dbReference type="PANTHER" id="PTHR13504:SF38">
    <property type="entry name" value="FIDO DOMAIN-CONTAINING PROTEIN"/>
    <property type="match status" value="1"/>
</dbReference>